<evidence type="ECO:0000313" key="2">
    <source>
        <dbReference type="Proteomes" id="UP000296049"/>
    </source>
</evidence>
<dbReference type="AlphaFoldDB" id="R0LHN5"/>
<accession>R0LHN5</accession>
<evidence type="ECO:0000313" key="1">
    <source>
        <dbReference type="EMBL" id="EOB01145.1"/>
    </source>
</evidence>
<name>R0LHN5_ANAPL</name>
<reference evidence="2" key="1">
    <citation type="journal article" date="2013" name="Nat. Genet.">
        <title>The duck genome and transcriptome provide insight into an avian influenza virus reservoir species.</title>
        <authorList>
            <person name="Huang Y."/>
            <person name="Li Y."/>
            <person name="Burt D.W."/>
            <person name="Chen H."/>
            <person name="Zhang Y."/>
            <person name="Qian W."/>
            <person name="Kim H."/>
            <person name="Gan S."/>
            <person name="Zhao Y."/>
            <person name="Li J."/>
            <person name="Yi K."/>
            <person name="Feng H."/>
            <person name="Zhu P."/>
            <person name="Li B."/>
            <person name="Liu Q."/>
            <person name="Fairley S."/>
            <person name="Magor K.E."/>
            <person name="Du Z."/>
            <person name="Hu X."/>
            <person name="Goodman L."/>
            <person name="Tafer H."/>
            <person name="Vignal A."/>
            <person name="Lee T."/>
            <person name="Kim K.W."/>
            <person name="Sheng Z."/>
            <person name="An Y."/>
            <person name="Searle S."/>
            <person name="Herrero J."/>
            <person name="Groenen M.A."/>
            <person name="Crooijmans R.P."/>
            <person name="Faraut T."/>
            <person name="Cai Q."/>
            <person name="Webster R.G."/>
            <person name="Aldridge J.R."/>
            <person name="Warren W.C."/>
            <person name="Bartschat S."/>
            <person name="Kehr S."/>
            <person name="Marz M."/>
            <person name="Stadler P.F."/>
            <person name="Smith J."/>
            <person name="Kraus R.H."/>
            <person name="Zhao Y."/>
            <person name="Ren L."/>
            <person name="Fei J."/>
            <person name="Morisson M."/>
            <person name="Kaiser P."/>
            <person name="Griffin D.K."/>
            <person name="Rao M."/>
            <person name="Pitel F."/>
            <person name="Wang J."/>
            <person name="Li N."/>
        </authorList>
    </citation>
    <scope>NUCLEOTIDE SEQUENCE [LARGE SCALE GENOMIC DNA]</scope>
</reference>
<dbReference type="Proteomes" id="UP000296049">
    <property type="component" value="Unassembled WGS sequence"/>
</dbReference>
<organism evidence="1 2">
    <name type="scientific">Anas platyrhynchos</name>
    <name type="common">Mallard</name>
    <name type="synonym">Anas boschas</name>
    <dbReference type="NCBI Taxonomy" id="8839"/>
    <lineage>
        <taxon>Eukaryota</taxon>
        <taxon>Metazoa</taxon>
        <taxon>Chordata</taxon>
        <taxon>Craniata</taxon>
        <taxon>Vertebrata</taxon>
        <taxon>Euteleostomi</taxon>
        <taxon>Archelosauria</taxon>
        <taxon>Archosauria</taxon>
        <taxon>Dinosauria</taxon>
        <taxon>Saurischia</taxon>
        <taxon>Theropoda</taxon>
        <taxon>Coelurosauria</taxon>
        <taxon>Aves</taxon>
        <taxon>Neognathae</taxon>
        <taxon>Galloanserae</taxon>
        <taxon>Anseriformes</taxon>
        <taxon>Anatidae</taxon>
        <taxon>Anatinae</taxon>
        <taxon>Anas</taxon>
    </lineage>
</organism>
<proteinExistence type="predicted"/>
<dbReference type="EMBL" id="KB743116">
    <property type="protein sequence ID" value="EOB01145.1"/>
    <property type="molecule type" value="Genomic_DNA"/>
</dbReference>
<keyword evidence="2" id="KW-1185">Reference proteome</keyword>
<protein>
    <submittedName>
        <fullName evidence="1">Uncharacterized protein</fullName>
    </submittedName>
</protein>
<sequence length="213" mass="24063">MPVLFVQRYNGSPQTIVSVIKPSSTPRPGQKARRIHNSNAGSRLHEVKNMQIPLYAVFDKQINLCSPHAQQCVGHLLQAVRSVHRVSGSRGKCQIRGLNPRSTATVYNSKAVHREDEVETMQKSLSSGEAQIYSNQSQYFELNKKANGKQGQTSIIWHADFTCKQCCFFRPTVVRSDTRFIHIHFSAINRSQEKQNCPGKPYSCTGMSRQYLP</sequence>
<gene>
    <name evidence="1" type="ORF">Anapl_11520</name>
</gene>